<evidence type="ECO:0000313" key="2">
    <source>
        <dbReference type="EMBL" id="GAA4954668.1"/>
    </source>
</evidence>
<feature type="transmembrane region" description="Helical" evidence="1">
    <location>
        <begin position="156"/>
        <end position="175"/>
    </location>
</feature>
<keyword evidence="3" id="KW-1185">Reference proteome</keyword>
<sequence>MSSTAKATASVSRLPLYTLDLARRYWAPLLCVYVIGTFLHDMMMRGVVRLSAFDQNVGLIGMTLVVLTQLTVTIVMFHMLRPGLPTVDRELFSPASPRSGGVSEGERRWVDAVAGAILPFLIFYNAWGRFAEEFRQYNVELINQRGLTGFVEGNDINALGLPLAVALVSFLLRVLCDRLYARTDSKILGLFTALFEANWMSFGLFSIMQVYGNIKTWAAQRQAWHAFENGILEFVRSLGSATSLPIEQGYLAALDLIGQLMLHLRDGLFEPLLWLTIAAVIFGAEMDRHDALFRKGTRAAKIEDALTSPSNSVLRQMGRLMRRSAQDRWTPFINAFRFILRASPVFYLGFCLYYVLMEVAFAWLERGVYVAVGPHDFLGWWWPWLTPVSFMVDALHELMRVCLLAATFEVTLRSLSAASTGRRARAAGRVHA</sequence>
<organism evidence="2 3">
    <name type="scientific">Streptomonospora halophila</name>
    <dbReference type="NCBI Taxonomy" id="427369"/>
    <lineage>
        <taxon>Bacteria</taxon>
        <taxon>Bacillati</taxon>
        <taxon>Actinomycetota</taxon>
        <taxon>Actinomycetes</taxon>
        <taxon>Streptosporangiales</taxon>
        <taxon>Nocardiopsidaceae</taxon>
        <taxon>Streptomonospora</taxon>
    </lineage>
</organism>
<keyword evidence="1" id="KW-1133">Transmembrane helix</keyword>
<dbReference type="EMBL" id="BAABIK010000033">
    <property type="protein sequence ID" value="GAA4954668.1"/>
    <property type="molecule type" value="Genomic_DNA"/>
</dbReference>
<comment type="caution">
    <text evidence="2">The sequence shown here is derived from an EMBL/GenBank/DDBJ whole genome shotgun (WGS) entry which is preliminary data.</text>
</comment>
<proteinExistence type="predicted"/>
<feature type="transmembrane region" description="Helical" evidence="1">
    <location>
        <begin position="268"/>
        <end position="286"/>
    </location>
</feature>
<dbReference type="Proteomes" id="UP001499993">
    <property type="component" value="Unassembled WGS sequence"/>
</dbReference>
<accession>A0ABP9GWJ1</accession>
<keyword evidence="1" id="KW-0812">Transmembrane</keyword>
<dbReference type="RefSeq" id="WP_345558741.1">
    <property type="nucleotide sequence ID" value="NZ_BAABIK010000033.1"/>
</dbReference>
<feature type="transmembrane region" description="Helical" evidence="1">
    <location>
        <begin position="345"/>
        <end position="364"/>
    </location>
</feature>
<feature type="transmembrane region" description="Helical" evidence="1">
    <location>
        <begin position="59"/>
        <end position="80"/>
    </location>
</feature>
<feature type="transmembrane region" description="Helical" evidence="1">
    <location>
        <begin position="21"/>
        <end position="39"/>
    </location>
</feature>
<gene>
    <name evidence="2" type="ORF">GCM10023224_45120</name>
</gene>
<protein>
    <submittedName>
        <fullName evidence="2">Uncharacterized protein</fullName>
    </submittedName>
</protein>
<name>A0ABP9GWJ1_9ACTN</name>
<evidence type="ECO:0000313" key="3">
    <source>
        <dbReference type="Proteomes" id="UP001499993"/>
    </source>
</evidence>
<evidence type="ECO:0000256" key="1">
    <source>
        <dbReference type="SAM" id="Phobius"/>
    </source>
</evidence>
<feature type="transmembrane region" description="Helical" evidence="1">
    <location>
        <begin position="109"/>
        <end position="127"/>
    </location>
</feature>
<feature type="transmembrane region" description="Helical" evidence="1">
    <location>
        <begin position="187"/>
        <end position="211"/>
    </location>
</feature>
<keyword evidence="1" id="KW-0472">Membrane</keyword>
<reference evidence="3" key="1">
    <citation type="journal article" date="2019" name="Int. J. Syst. Evol. Microbiol.">
        <title>The Global Catalogue of Microorganisms (GCM) 10K type strain sequencing project: providing services to taxonomists for standard genome sequencing and annotation.</title>
        <authorList>
            <consortium name="The Broad Institute Genomics Platform"/>
            <consortium name="The Broad Institute Genome Sequencing Center for Infectious Disease"/>
            <person name="Wu L."/>
            <person name="Ma J."/>
        </authorList>
    </citation>
    <scope>NUCLEOTIDE SEQUENCE [LARGE SCALE GENOMIC DNA]</scope>
    <source>
        <strain evidence="3">JCM 18123</strain>
    </source>
</reference>